<dbReference type="InterPro" id="IPR036148">
    <property type="entry name" value="MmgE/PrpD_sf"/>
</dbReference>
<gene>
    <name evidence="4" type="ORF">E8L99_03535</name>
</gene>
<keyword evidence="5" id="KW-1185">Reference proteome</keyword>
<dbReference type="PANTHER" id="PTHR16943:SF8">
    <property type="entry name" value="2-METHYLCITRATE DEHYDRATASE"/>
    <property type="match status" value="1"/>
</dbReference>
<dbReference type="EMBL" id="CP039865">
    <property type="protein sequence ID" value="QCK84916.1"/>
    <property type="molecule type" value="Genomic_DNA"/>
</dbReference>
<dbReference type="GO" id="GO:0016829">
    <property type="term" value="F:lyase activity"/>
    <property type="evidence" value="ECO:0007669"/>
    <property type="project" value="InterPro"/>
</dbReference>
<reference evidence="4 5" key="1">
    <citation type="submission" date="2019-04" db="EMBL/GenBank/DDBJ databases">
        <title>Phreatobacter aquaticus sp. nov.</title>
        <authorList>
            <person name="Choi A."/>
            <person name="Baek K."/>
        </authorList>
    </citation>
    <scope>NUCLEOTIDE SEQUENCE [LARGE SCALE GENOMIC DNA]</scope>
    <source>
        <strain evidence="4 5">NMCR1094</strain>
    </source>
</reference>
<dbReference type="Pfam" id="PF19305">
    <property type="entry name" value="MmgE_PrpD_C"/>
    <property type="match status" value="1"/>
</dbReference>
<dbReference type="SUPFAM" id="SSF103378">
    <property type="entry name" value="2-methylcitrate dehydratase PrpD"/>
    <property type="match status" value="1"/>
</dbReference>
<dbReference type="Pfam" id="PF03972">
    <property type="entry name" value="MmgE_PrpD_N"/>
    <property type="match status" value="1"/>
</dbReference>
<dbReference type="InterPro" id="IPR042183">
    <property type="entry name" value="MmgE/PrpD_sf_1"/>
</dbReference>
<dbReference type="RefSeq" id="WP_137098250.1">
    <property type="nucleotide sequence ID" value="NZ_CP039865.1"/>
</dbReference>
<evidence type="ECO:0000259" key="3">
    <source>
        <dbReference type="Pfam" id="PF19305"/>
    </source>
</evidence>
<dbReference type="KEGG" id="paqt:E8L99_03535"/>
<name>A0A4D7QHL5_9HYPH</name>
<evidence type="ECO:0000259" key="2">
    <source>
        <dbReference type="Pfam" id="PF03972"/>
    </source>
</evidence>
<dbReference type="PANTHER" id="PTHR16943">
    <property type="entry name" value="2-METHYLCITRATE DEHYDRATASE-RELATED"/>
    <property type="match status" value="1"/>
</dbReference>
<evidence type="ECO:0000256" key="1">
    <source>
        <dbReference type="ARBA" id="ARBA00006174"/>
    </source>
</evidence>
<feature type="domain" description="MmgE/PrpD N-terminal" evidence="2">
    <location>
        <begin position="17"/>
        <end position="246"/>
    </location>
</feature>
<evidence type="ECO:0000313" key="4">
    <source>
        <dbReference type="EMBL" id="QCK84916.1"/>
    </source>
</evidence>
<dbReference type="Proteomes" id="UP000298588">
    <property type="component" value="Chromosome"/>
</dbReference>
<dbReference type="InterPro" id="IPR045336">
    <property type="entry name" value="MmgE_PrpD_N"/>
</dbReference>
<comment type="similarity">
    <text evidence="1">Belongs to the PrpD family.</text>
</comment>
<dbReference type="AlphaFoldDB" id="A0A4D7QHL5"/>
<dbReference type="Gene3D" id="1.10.4100.10">
    <property type="entry name" value="2-methylcitrate dehydratase PrpD"/>
    <property type="match status" value="1"/>
</dbReference>
<sequence length="470" mass="49328">MTAHVRHLNDLTASARVAEFIRSATVDDETRRRCISVIVDTLAVTLAGSAEPGVKALEATLEPASGHCVPSLWSPHAYRRDDAALLIGMASHILDYDDVSMLAVCHPTAPVLTAALCAVPWADLSGTDLVDAVAIGTEVMIRTGQAMGFRHYDIGFHATATLGTMGAAAAAARLMGLDQAQTINALAIAASLASGLRKNFGSMVKSLHVGLAASNGVKAAQWAKAGITGAADPLESEGFLRAFSGGSVDHWPDDLALSRPFVLAEPGFEQKRYPCCYMLHRMIEGTLTLVRDTGVSLDDVASAEVSMPKGGTKPLIHPFPKTGLNALFSGPYAVAASLRDGRINLKSFTDKAVARPDVQARLADISLVERDGEPAQGSDLGNAPVTVQLVLRDGTVRSQTILVSPGSFDDPLTASQLLAKWSDCLERANPAINAGQAAALFEQAMDLAALPSIDGWLHGLAGTLRSVPVN</sequence>
<feature type="domain" description="MmgE/PrpD C-terminal" evidence="3">
    <location>
        <begin position="273"/>
        <end position="430"/>
    </location>
</feature>
<dbReference type="InterPro" id="IPR042188">
    <property type="entry name" value="MmgE/PrpD_sf_2"/>
</dbReference>
<accession>A0A4D7QHL5</accession>
<evidence type="ECO:0000313" key="5">
    <source>
        <dbReference type="Proteomes" id="UP000298588"/>
    </source>
</evidence>
<protein>
    <submittedName>
        <fullName evidence="4">MmgE/PrpD family protein</fullName>
    </submittedName>
</protein>
<dbReference type="InterPro" id="IPR005656">
    <property type="entry name" value="MmgE_PrpD"/>
</dbReference>
<dbReference type="InterPro" id="IPR045337">
    <property type="entry name" value="MmgE_PrpD_C"/>
</dbReference>
<dbReference type="Gene3D" id="3.30.1330.120">
    <property type="entry name" value="2-methylcitrate dehydratase PrpD"/>
    <property type="match status" value="1"/>
</dbReference>
<proteinExistence type="inferred from homology"/>
<organism evidence="4 5">
    <name type="scientific">Phreatobacter aquaticus</name>
    <dbReference type="NCBI Taxonomy" id="2570229"/>
    <lineage>
        <taxon>Bacteria</taxon>
        <taxon>Pseudomonadati</taxon>
        <taxon>Pseudomonadota</taxon>
        <taxon>Alphaproteobacteria</taxon>
        <taxon>Hyphomicrobiales</taxon>
        <taxon>Phreatobacteraceae</taxon>
        <taxon>Phreatobacter</taxon>
    </lineage>
</organism>
<dbReference type="OrthoDB" id="9795089at2"/>